<proteinExistence type="predicted"/>
<reference evidence="2 3" key="1">
    <citation type="submission" date="2007-11" db="EMBL/GenBank/DDBJ databases">
        <authorList>
            <person name="Wagner-Dobler I."/>
            <person name="Ferriera S."/>
            <person name="Johnson J."/>
            <person name="Kravitz S."/>
            <person name="Beeson K."/>
            <person name="Sutton G."/>
            <person name="Rogers Y.-H."/>
            <person name="Friedman R."/>
            <person name="Frazier M."/>
            <person name="Venter J.C."/>
        </authorList>
    </citation>
    <scope>NUCLEOTIDE SEQUENCE [LARGE SCALE GENOMIC DNA]</scope>
    <source>
        <strain evidence="2 3">HEL-45</strain>
    </source>
</reference>
<comment type="caution">
    <text evidence="2">The sequence shown here is derived from an EMBL/GenBank/DDBJ whole genome shotgun (WGS) entry which is preliminary data.</text>
</comment>
<dbReference type="SUPFAM" id="SSF54427">
    <property type="entry name" value="NTF2-like"/>
    <property type="match status" value="1"/>
</dbReference>
<dbReference type="InterPro" id="IPR046860">
    <property type="entry name" value="SnoaL_5"/>
</dbReference>
<name>A0ABM9X394_9RHOB</name>
<organism evidence="2 3">
    <name type="scientific">Sulfitobacter indolifex HEL-45</name>
    <dbReference type="NCBI Taxonomy" id="391624"/>
    <lineage>
        <taxon>Bacteria</taxon>
        <taxon>Pseudomonadati</taxon>
        <taxon>Pseudomonadota</taxon>
        <taxon>Alphaproteobacteria</taxon>
        <taxon>Rhodobacterales</taxon>
        <taxon>Roseobacteraceae</taxon>
        <taxon>Sulfitobacter</taxon>
    </lineage>
</organism>
<dbReference type="InterPro" id="IPR032710">
    <property type="entry name" value="NTF2-like_dom_sf"/>
</dbReference>
<keyword evidence="3" id="KW-1185">Reference proteome</keyword>
<dbReference type="Pfam" id="PF20409">
    <property type="entry name" value="SnoaL_5"/>
    <property type="match status" value="1"/>
</dbReference>
<gene>
    <name evidence="2" type="ORF">OIHEL45_11585</name>
</gene>
<feature type="domain" description="SnoaL-like" evidence="1">
    <location>
        <begin position="25"/>
        <end position="127"/>
    </location>
</feature>
<sequence>MEEFAMELKQIAQELVNGCRAGAAKVRENLDKLYAEDAVSVEAADMGGQGRETHGIKAIHGKHDWWENAMEEHATEVSGPFYFGDDQFSAVFKVDATDKQSGDRFQMEEIGVYHVKDGKIVREEFHYAVEAP</sequence>
<evidence type="ECO:0000313" key="3">
    <source>
        <dbReference type="Proteomes" id="UP000003257"/>
    </source>
</evidence>
<evidence type="ECO:0000259" key="1">
    <source>
        <dbReference type="Pfam" id="PF20409"/>
    </source>
</evidence>
<dbReference type="Proteomes" id="UP000003257">
    <property type="component" value="Unassembled WGS sequence"/>
</dbReference>
<accession>A0ABM9X394</accession>
<dbReference type="Gene3D" id="3.10.450.50">
    <property type="match status" value="1"/>
</dbReference>
<dbReference type="EMBL" id="ABID01000005">
    <property type="protein sequence ID" value="EDQ03973.1"/>
    <property type="molecule type" value="Genomic_DNA"/>
</dbReference>
<evidence type="ECO:0000313" key="2">
    <source>
        <dbReference type="EMBL" id="EDQ03973.1"/>
    </source>
</evidence>
<protein>
    <recommendedName>
        <fullName evidence="1">SnoaL-like domain-containing protein</fullName>
    </recommendedName>
</protein>